<gene>
    <name evidence="2" type="ORF">BSOLF_2305</name>
</gene>
<evidence type="ECO:0000313" key="3">
    <source>
        <dbReference type="Proteomes" id="UP000244338"/>
    </source>
</evidence>
<feature type="domain" description="Prenylated flavin chaperone LpdD-like" evidence="1">
    <location>
        <begin position="8"/>
        <end position="113"/>
    </location>
</feature>
<accession>A0A2R6Y310</accession>
<evidence type="ECO:0000313" key="2">
    <source>
        <dbReference type="EMBL" id="PTQ57035.1"/>
    </source>
</evidence>
<comment type="caution">
    <text evidence="2">The sequence shown here is derived from an EMBL/GenBank/DDBJ whole genome shotgun (WGS) entry which is preliminary data.</text>
</comment>
<sequence>MLEHCVGEAPYTVCARLMFVGEDLLVAVGGGTHPHIGAVATATMASGKLETTVHEFPHHREAVVAGRFASQLAEKLGRTVVVTAGIHVDEATKEEIALLLKHAWQLLEVLRTNLSLPNT</sequence>
<evidence type="ECO:0000259" key="1">
    <source>
        <dbReference type="Pfam" id="PF21758"/>
    </source>
</evidence>
<dbReference type="AlphaFoldDB" id="A0A2R6Y310"/>
<proteinExistence type="predicted"/>
<reference evidence="3" key="1">
    <citation type="journal article" date="2018" name="Sci. Rep.">
        <title>Lignite coal burning seam in the remote Altai Mountains harbors a hydrogen-driven thermophilic microbial community.</title>
        <authorList>
            <person name="Kadnikov V.V."/>
            <person name="Mardanov A.V."/>
            <person name="Ivasenko D.A."/>
            <person name="Antsiferov D.V."/>
            <person name="Beletsky A.V."/>
            <person name="Karnachuk O.V."/>
            <person name="Ravin N.V."/>
        </authorList>
    </citation>
    <scope>NUCLEOTIDE SEQUENCE [LARGE SCALE GENOMIC DNA]</scope>
</reference>
<organism evidence="2 3">
    <name type="scientific">Candidatus Carbonibacillus altaicus</name>
    <dbReference type="NCBI Taxonomy" id="2163959"/>
    <lineage>
        <taxon>Bacteria</taxon>
        <taxon>Bacillati</taxon>
        <taxon>Bacillota</taxon>
        <taxon>Bacilli</taxon>
        <taxon>Bacillales</taxon>
        <taxon>Candidatus Carbonibacillus</taxon>
    </lineage>
</organism>
<name>A0A2R6Y310_9BACL</name>
<dbReference type="Proteomes" id="UP000244338">
    <property type="component" value="Unassembled WGS sequence"/>
</dbReference>
<dbReference type="EMBL" id="PEBX01000014">
    <property type="protein sequence ID" value="PTQ57035.1"/>
    <property type="molecule type" value="Genomic_DNA"/>
</dbReference>
<protein>
    <recommendedName>
        <fullName evidence="1">Prenylated flavin chaperone LpdD-like domain-containing protein</fullName>
    </recommendedName>
</protein>
<dbReference type="Pfam" id="PF21758">
    <property type="entry name" value="PAC_bac"/>
    <property type="match status" value="1"/>
</dbReference>
<dbReference type="InterPro" id="IPR048844">
    <property type="entry name" value="LpdD_chaperone-like"/>
</dbReference>